<dbReference type="Pfam" id="PF01678">
    <property type="entry name" value="DAP_epimerase"/>
    <property type="match status" value="2"/>
</dbReference>
<feature type="binding site" evidence="8">
    <location>
        <position position="174"/>
    </location>
    <ligand>
        <name>substrate</name>
    </ligand>
</feature>
<dbReference type="GO" id="GO:0005829">
    <property type="term" value="C:cytosol"/>
    <property type="evidence" value="ECO:0007669"/>
    <property type="project" value="TreeGrafter"/>
</dbReference>
<comment type="subunit">
    <text evidence="8">Homodimer.</text>
</comment>
<dbReference type="SUPFAM" id="SSF54506">
    <property type="entry name" value="Diaminopimelate epimerase-like"/>
    <property type="match status" value="2"/>
</dbReference>
<comment type="caution">
    <text evidence="8">Lacks conserved residue(s) required for the propagation of feature annotation.</text>
</comment>
<keyword evidence="11" id="KW-1185">Reference proteome</keyword>
<evidence type="ECO:0000256" key="4">
    <source>
        <dbReference type="ARBA" id="ARBA00022605"/>
    </source>
</evidence>
<dbReference type="InterPro" id="IPR001653">
    <property type="entry name" value="DAP_epimerase_DapF"/>
</dbReference>
<dbReference type="UniPathway" id="UPA00034">
    <property type="reaction ID" value="UER00025"/>
</dbReference>
<comment type="function">
    <text evidence="8">Catalyzes the stereoinversion of LL-2,6-diaminopimelate (L,L-DAP) to meso-diaminopimelate (meso-DAP), a precursor of L-lysine and an essential component of the bacterial peptidoglycan.</text>
</comment>
<feature type="binding site" evidence="8">
    <location>
        <begin position="203"/>
        <end position="204"/>
    </location>
    <ligand>
        <name>substrate</name>
    </ligand>
</feature>
<name>A0A1I4ZXM5_9FLAO</name>
<feature type="active site" description="Proton acceptor" evidence="8">
    <location>
        <position position="202"/>
    </location>
</feature>
<dbReference type="RefSeq" id="WP_091521164.1">
    <property type="nucleotide sequence ID" value="NZ_FOVI01000007.1"/>
</dbReference>
<keyword evidence="4 8" id="KW-0028">Amino-acid biosynthesis</keyword>
<sequence>MKNVTFFKYQGTGNDFVMIDNRTEFFPKKNVELIEKLCDRRFGIGGDGLILLENDATADFKMVYYNADGNESTMCGNGGRCIVSFAHFLGIFSKDTTFNAIDGLHHATINENGIVALQMIDVVKDTIKKDTEFTFLFTGSPHHVAMVNDIQNFNVFENGKNIRYSDQYKPGGTNVNFVEQLSNNSFKIRTYERGVEDETLSCGTGATAVAIAMNSLGKTAANKITIQVQGGDVQVTFDQNEEKYYNVMLTGAAKQVFKGEISID</sequence>
<dbReference type="OrthoDB" id="9805408at2"/>
<feature type="binding site" evidence="8">
    <location>
        <position position="66"/>
    </location>
    <ligand>
        <name>substrate</name>
    </ligand>
</feature>
<dbReference type="Proteomes" id="UP000199036">
    <property type="component" value="Unassembled WGS sequence"/>
</dbReference>
<dbReference type="PROSITE" id="PS01326">
    <property type="entry name" value="DAP_EPIMERASE"/>
    <property type="match status" value="1"/>
</dbReference>
<feature type="binding site" evidence="8">
    <location>
        <begin position="76"/>
        <end position="77"/>
    </location>
    <ligand>
        <name>substrate</name>
    </ligand>
</feature>
<evidence type="ECO:0000256" key="3">
    <source>
        <dbReference type="ARBA" id="ARBA00013080"/>
    </source>
</evidence>
<gene>
    <name evidence="8" type="primary">dapF</name>
    <name evidence="10" type="ORF">SAMN05421741_10718</name>
</gene>
<feature type="site" description="Could be important to modulate the pK values of the two catalytic cysteine residues" evidence="8">
    <location>
        <position position="142"/>
    </location>
</feature>
<dbReference type="NCBIfam" id="TIGR00652">
    <property type="entry name" value="DapF"/>
    <property type="match status" value="1"/>
</dbReference>
<dbReference type="Gene3D" id="3.10.310.10">
    <property type="entry name" value="Diaminopimelate Epimerase, Chain A, domain 1"/>
    <property type="match status" value="2"/>
</dbReference>
<dbReference type="AlphaFoldDB" id="A0A1I4ZXM5"/>
<evidence type="ECO:0000256" key="6">
    <source>
        <dbReference type="ARBA" id="ARBA00023235"/>
    </source>
</evidence>
<dbReference type="PANTHER" id="PTHR31689:SF0">
    <property type="entry name" value="DIAMINOPIMELATE EPIMERASE"/>
    <property type="match status" value="1"/>
</dbReference>
<dbReference type="PANTHER" id="PTHR31689">
    <property type="entry name" value="DIAMINOPIMELATE EPIMERASE, CHLOROPLASTIC"/>
    <property type="match status" value="1"/>
</dbReference>
<feature type="active site" description="Proton donor" evidence="8">
    <location>
        <position position="75"/>
    </location>
</feature>
<evidence type="ECO:0000256" key="1">
    <source>
        <dbReference type="ARBA" id="ARBA00005196"/>
    </source>
</evidence>
<reference evidence="11" key="1">
    <citation type="submission" date="2016-10" db="EMBL/GenBank/DDBJ databases">
        <authorList>
            <person name="Varghese N."/>
            <person name="Submissions S."/>
        </authorList>
    </citation>
    <scope>NUCLEOTIDE SEQUENCE [LARGE SCALE GENOMIC DNA]</scope>
    <source>
        <strain evidence="11">DS-12</strain>
    </source>
</reference>
<comment type="subcellular location">
    <subcellularLocation>
        <location evidence="8">Cytoplasm</location>
    </subcellularLocation>
</comment>
<keyword evidence="6 8" id="KW-0413">Isomerase</keyword>
<dbReference type="GO" id="GO:0008837">
    <property type="term" value="F:diaminopimelate epimerase activity"/>
    <property type="evidence" value="ECO:0007669"/>
    <property type="project" value="UniProtKB-UniRule"/>
</dbReference>
<evidence type="ECO:0000256" key="2">
    <source>
        <dbReference type="ARBA" id="ARBA00010219"/>
    </source>
</evidence>
<keyword evidence="5 8" id="KW-0457">Lysine biosynthesis</keyword>
<evidence type="ECO:0000313" key="10">
    <source>
        <dbReference type="EMBL" id="SFN54994.1"/>
    </source>
</evidence>
<keyword evidence="8" id="KW-0963">Cytoplasm</keyword>
<feature type="binding site" evidence="8">
    <location>
        <begin position="192"/>
        <end position="193"/>
    </location>
    <ligand>
        <name>substrate</name>
    </ligand>
</feature>
<dbReference type="STRING" id="913024.SAMN05421741_10718"/>
<organism evidence="10 11">
    <name type="scientific">Paenimyroides ummariense</name>
    <dbReference type="NCBI Taxonomy" id="913024"/>
    <lineage>
        <taxon>Bacteria</taxon>
        <taxon>Pseudomonadati</taxon>
        <taxon>Bacteroidota</taxon>
        <taxon>Flavobacteriia</taxon>
        <taxon>Flavobacteriales</taxon>
        <taxon>Flavobacteriaceae</taxon>
        <taxon>Paenimyroides</taxon>
    </lineage>
</organism>
<protein>
    <recommendedName>
        <fullName evidence="3 8">Diaminopimelate epimerase</fullName>
        <shortName evidence="8">DAP epimerase</shortName>
        <ecNumber evidence="3 8">5.1.1.7</ecNumber>
    </recommendedName>
    <alternativeName>
        <fullName evidence="8">PLP-independent amino acid racemase</fullName>
    </alternativeName>
</protein>
<comment type="catalytic activity">
    <reaction evidence="7 8">
        <text>(2S,6S)-2,6-diaminopimelate = meso-2,6-diaminopimelate</text>
        <dbReference type="Rhea" id="RHEA:15393"/>
        <dbReference type="ChEBI" id="CHEBI:57609"/>
        <dbReference type="ChEBI" id="CHEBI:57791"/>
        <dbReference type="EC" id="5.1.1.7"/>
    </reaction>
</comment>
<evidence type="ECO:0000313" key="11">
    <source>
        <dbReference type="Proteomes" id="UP000199036"/>
    </source>
</evidence>
<dbReference type="GO" id="GO:0009089">
    <property type="term" value="P:lysine biosynthetic process via diaminopimelate"/>
    <property type="evidence" value="ECO:0007669"/>
    <property type="project" value="UniProtKB-UniRule"/>
</dbReference>
<dbReference type="HAMAP" id="MF_00197">
    <property type="entry name" value="DAP_epimerase"/>
    <property type="match status" value="1"/>
</dbReference>
<dbReference type="EC" id="5.1.1.7" evidence="3 8"/>
<evidence type="ECO:0000256" key="5">
    <source>
        <dbReference type="ARBA" id="ARBA00023154"/>
    </source>
</evidence>
<feature type="binding site" evidence="8">
    <location>
        <position position="14"/>
    </location>
    <ligand>
        <name>substrate</name>
    </ligand>
</feature>
<feature type="active site" evidence="9">
    <location>
        <position position="75"/>
    </location>
</feature>
<proteinExistence type="inferred from homology"/>
<dbReference type="InterPro" id="IPR018510">
    <property type="entry name" value="DAP_epimerase_AS"/>
</dbReference>
<accession>A0A1I4ZXM5</accession>
<dbReference type="EMBL" id="FOVI01000007">
    <property type="protein sequence ID" value="SFN54994.1"/>
    <property type="molecule type" value="Genomic_DNA"/>
</dbReference>
<evidence type="ECO:0000256" key="7">
    <source>
        <dbReference type="ARBA" id="ARBA00051712"/>
    </source>
</evidence>
<comment type="pathway">
    <text evidence="1 8">Amino-acid biosynthesis; L-lysine biosynthesis via DAP pathway; DL-2,6-diaminopimelate from LL-2,6-diaminopimelate: step 1/1.</text>
</comment>
<comment type="similarity">
    <text evidence="2 8">Belongs to the diaminopimelate epimerase family.</text>
</comment>
<evidence type="ECO:0000256" key="9">
    <source>
        <dbReference type="PROSITE-ProRule" id="PRU10125"/>
    </source>
</evidence>
<feature type="site" description="Could be important to modulate the pK values of the two catalytic cysteine residues" evidence="8">
    <location>
        <position position="192"/>
    </location>
</feature>
<evidence type="ECO:0000256" key="8">
    <source>
        <dbReference type="HAMAP-Rule" id="MF_00197"/>
    </source>
</evidence>